<dbReference type="WBParaSite" id="ACRNAN_scaffold6581.g18976.t1">
    <property type="protein sequence ID" value="ACRNAN_scaffold6581.g18976.t1"/>
    <property type="gene ID" value="ACRNAN_scaffold6581.g18976"/>
</dbReference>
<evidence type="ECO:0000313" key="1">
    <source>
        <dbReference type="Proteomes" id="UP000887540"/>
    </source>
</evidence>
<dbReference type="Proteomes" id="UP000887540">
    <property type="component" value="Unplaced"/>
</dbReference>
<dbReference type="AlphaFoldDB" id="A0A914EB42"/>
<name>A0A914EB42_9BILA</name>
<proteinExistence type="predicted"/>
<evidence type="ECO:0000313" key="2">
    <source>
        <dbReference type="WBParaSite" id="ACRNAN_scaffold6581.g18976.t1"/>
    </source>
</evidence>
<accession>A0A914EB42</accession>
<keyword evidence="1" id="KW-1185">Reference proteome</keyword>
<sequence>MKEEDITGFPVGRPWETTIFVLNYQRTNLCIDLRMDESIEMSIHDLNVSTRKRSGFTDVEPLNMTNA</sequence>
<protein>
    <submittedName>
        <fullName evidence="2">Uncharacterized protein</fullName>
    </submittedName>
</protein>
<reference evidence="2" key="1">
    <citation type="submission" date="2022-11" db="UniProtKB">
        <authorList>
            <consortium name="WormBaseParasite"/>
        </authorList>
    </citation>
    <scope>IDENTIFICATION</scope>
</reference>
<organism evidence="1 2">
    <name type="scientific">Acrobeloides nanus</name>
    <dbReference type="NCBI Taxonomy" id="290746"/>
    <lineage>
        <taxon>Eukaryota</taxon>
        <taxon>Metazoa</taxon>
        <taxon>Ecdysozoa</taxon>
        <taxon>Nematoda</taxon>
        <taxon>Chromadorea</taxon>
        <taxon>Rhabditida</taxon>
        <taxon>Tylenchina</taxon>
        <taxon>Cephalobomorpha</taxon>
        <taxon>Cephaloboidea</taxon>
        <taxon>Cephalobidae</taxon>
        <taxon>Acrobeloides</taxon>
    </lineage>
</organism>